<feature type="compositionally biased region" description="Polar residues" evidence="1">
    <location>
        <begin position="53"/>
        <end position="73"/>
    </location>
</feature>
<sequence length="113" mass="11482">MYRRSVIILLAGIAFGCYGSVTVARGGGGQPDGTSPGGAGQLGNPSGMVSGHMSEQGSDNTNAQWASGATKAQNRSDVRSDHNQGRQDQGKDMGHGHGHEKHKAKGGSSGGSY</sequence>
<dbReference type="STRING" id="1233.SAMN05216387_11832"/>
<dbReference type="RefSeq" id="WP_143053117.1">
    <property type="nucleotide sequence ID" value="NZ_FOBH01000018.1"/>
</dbReference>
<protein>
    <recommendedName>
        <fullName evidence="4">Lipoprotein</fullName>
    </recommendedName>
</protein>
<dbReference type="EMBL" id="FOBH01000018">
    <property type="protein sequence ID" value="SEL61706.1"/>
    <property type="molecule type" value="Genomic_DNA"/>
</dbReference>
<evidence type="ECO:0008006" key="4">
    <source>
        <dbReference type="Google" id="ProtNLM"/>
    </source>
</evidence>
<evidence type="ECO:0000313" key="3">
    <source>
        <dbReference type="Proteomes" id="UP000198620"/>
    </source>
</evidence>
<keyword evidence="3" id="KW-1185">Reference proteome</keyword>
<feature type="compositionally biased region" description="Basic and acidic residues" evidence="1">
    <location>
        <begin position="74"/>
        <end position="97"/>
    </location>
</feature>
<gene>
    <name evidence="2" type="ORF">SAMN05216387_11832</name>
</gene>
<proteinExistence type="predicted"/>
<dbReference type="Proteomes" id="UP000198620">
    <property type="component" value="Unassembled WGS sequence"/>
</dbReference>
<reference evidence="2 3" key="1">
    <citation type="submission" date="2016-10" db="EMBL/GenBank/DDBJ databases">
        <authorList>
            <person name="de Groot N.N."/>
        </authorList>
    </citation>
    <scope>NUCLEOTIDE SEQUENCE [LARGE SCALE GENOMIC DNA]</scope>
    <source>
        <strain evidence="2 3">Nv1</strain>
    </source>
</reference>
<dbReference type="OrthoDB" id="8566486at2"/>
<feature type="region of interest" description="Disordered" evidence="1">
    <location>
        <begin position="24"/>
        <end position="113"/>
    </location>
</feature>
<accession>A0A1H7RN71</accession>
<dbReference type="AlphaFoldDB" id="A0A1H7RN71"/>
<feature type="compositionally biased region" description="Gly residues" evidence="1">
    <location>
        <begin position="25"/>
        <end position="41"/>
    </location>
</feature>
<dbReference type="PROSITE" id="PS51257">
    <property type="entry name" value="PROKAR_LIPOPROTEIN"/>
    <property type="match status" value="1"/>
</dbReference>
<name>A0A1H7RN71_9PROT</name>
<organism evidence="2 3">
    <name type="scientific">Nitrosovibrio tenuis</name>
    <dbReference type="NCBI Taxonomy" id="1233"/>
    <lineage>
        <taxon>Bacteria</taxon>
        <taxon>Pseudomonadati</taxon>
        <taxon>Pseudomonadota</taxon>
        <taxon>Betaproteobacteria</taxon>
        <taxon>Nitrosomonadales</taxon>
        <taxon>Nitrosomonadaceae</taxon>
        <taxon>Nitrosovibrio</taxon>
    </lineage>
</organism>
<evidence type="ECO:0000313" key="2">
    <source>
        <dbReference type="EMBL" id="SEL61706.1"/>
    </source>
</evidence>
<evidence type="ECO:0000256" key="1">
    <source>
        <dbReference type="SAM" id="MobiDB-lite"/>
    </source>
</evidence>